<dbReference type="Pfam" id="PF05787">
    <property type="entry name" value="PhoX"/>
    <property type="match status" value="2"/>
</dbReference>
<evidence type="ECO:0000313" key="1">
    <source>
        <dbReference type="EMBL" id="GAA5481362.1"/>
    </source>
</evidence>
<evidence type="ECO:0000313" key="2">
    <source>
        <dbReference type="Proteomes" id="UP001476282"/>
    </source>
</evidence>
<accession>A0ABP9UJ04</accession>
<reference evidence="1 2" key="1">
    <citation type="submission" date="2024-02" db="EMBL/GenBank/DDBJ databases">
        <title>Haloferula sargassicola NBRC 104335.</title>
        <authorList>
            <person name="Ichikawa N."/>
            <person name="Katano-Makiyama Y."/>
            <person name="Hidaka K."/>
        </authorList>
    </citation>
    <scope>NUCLEOTIDE SEQUENCE [LARGE SCALE GENOMIC DNA]</scope>
    <source>
        <strain evidence="1 2">NBRC 104335</strain>
    </source>
</reference>
<proteinExistence type="predicted"/>
<keyword evidence="2" id="KW-1185">Reference proteome</keyword>
<protein>
    <recommendedName>
        <fullName evidence="3">Phosphatase</fullName>
    </recommendedName>
</protein>
<comment type="caution">
    <text evidence="1">The sequence shown here is derived from an EMBL/GenBank/DDBJ whole genome shotgun (WGS) entry which is preliminary data.</text>
</comment>
<evidence type="ECO:0008006" key="3">
    <source>
        <dbReference type="Google" id="ProtNLM"/>
    </source>
</evidence>
<organism evidence="1 2">
    <name type="scientific">Haloferula sargassicola</name>
    <dbReference type="NCBI Taxonomy" id="490096"/>
    <lineage>
        <taxon>Bacteria</taxon>
        <taxon>Pseudomonadati</taxon>
        <taxon>Verrucomicrobiota</taxon>
        <taxon>Verrucomicrobiia</taxon>
        <taxon>Verrucomicrobiales</taxon>
        <taxon>Verrucomicrobiaceae</taxon>
        <taxon>Haloferula</taxon>
    </lineage>
</organism>
<dbReference type="SUPFAM" id="SSF63829">
    <property type="entry name" value="Calcium-dependent phosphotriesterase"/>
    <property type="match status" value="1"/>
</dbReference>
<dbReference type="InterPro" id="IPR008557">
    <property type="entry name" value="PhoX"/>
</dbReference>
<dbReference type="PANTHER" id="PTHR35399:SF4">
    <property type="entry name" value="MEMBRANE PROTEIN"/>
    <property type="match status" value="1"/>
</dbReference>
<sequence>MLVTMPPLDAAGLPRSDVRHGFLRTPMISRRHFLATTGLAFIGLQRVALSASAPGRNAELLGPLVPDPARILDLPEGFRYVLLSKRGEMMADGFRVPGVPDGMAAFPGPEETIVLVRNHELALSMSGIGPFDNNLRLPDKLDPALCYDPGENGREPHFGGTSNIVFDPQEGRVVRQFLSLTGTDRNCAGGAMPWGSWITCEEPEDLVTPRGQRHGWCFEVRATAEPGLQKPVPLKALGRFRHEAVALDPATGFLYLTEDRNDGLLYRFIPGEKNDFTRGRLQALAISGKPKSDLRHYDPAANWPVEGEAMQATWIDLDEVEAPKDDLRFRGFEGGAARFARGEGIHFTKEGIFICCTDGGPARRGQIFRLKPSGKADQPDELTLFIQSGEDDLLTNGDNLCAGPWGGLVVCEDLVDARFASRTCLRGITPDGRMFTIARNGLDNTEFAGSCFSPDGRWLFANMQVRGLTVGITGPWEKITGA</sequence>
<dbReference type="Proteomes" id="UP001476282">
    <property type="component" value="Unassembled WGS sequence"/>
</dbReference>
<name>A0ABP9UJ04_9BACT</name>
<dbReference type="PANTHER" id="PTHR35399">
    <property type="entry name" value="SLR8030 PROTEIN"/>
    <property type="match status" value="1"/>
</dbReference>
<dbReference type="EMBL" id="BAABRI010000002">
    <property type="protein sequence ID" value="GAA5481362.1"/>
    <property type="molecule type" value="Genomic_DNA"/>
</dbReference>
<gene>
    <name evidence="1" type="ORF">Hsar01_00571</name>
</gene>